<feature type="compositionally biased region" description="Low complexity" evidence="2">
    <location>
        <begin position="178"/>
        <end position="190"/>
    </location>
</feature>
<feature type="compositionally biased region" description="Gly residues" evidence="2">
    <location>
        <begin position="255"/>
        <end position="280"/>
    </location>
</feature>
<feature type="region of interest" description="Disordered" evidence="2">
    <location>
        <begin position="86"/>
        <end position="107"/>
    </location>
</feature>
<dbReference type="AlphaFoldDB" id="A0AAI8YH03"/>
<evidence type="ECO:0000259" key="3">
    <source>
        <dbReference type="PROSITE" id="PS50888"/>
    </source>
</evidence>
<feature type="domain" description="BHLH" evidence="3">
    <location>
        <begin position="220"/>
        <end position="302"/>
    </location>
</feature>
<dbReference type="PANTHER" id="PTHR47336:SF2">
    <property type="entry name" value="TRANSCRIPTION FACTOR HMS1-RELATED"/>
    <property type="match status" value="1"/>
</dbReference>
<dbReference type="InterPro" id="IPR036638">
    <property type="entry name" value="HLH_DNA-bd_sf"/>
</dbReference>
<dbReference type="EMBL" id="CAUWAG010000010">
    <property type="protein sequence ID" value="CAJ2506944.1"/>
    <property type="molecule type" value="Genomic_DNA"/>
</dbReference>
<feature type="compositionally biased region" description="Basic and acidic residues" evidence="2">
    <location>
        <begin position="216"/>
        <end position="232"/>
    </location>
</feature>
<feature type="region of interest" description="Disordered" evidence="2">
    <location>
        <begin position="128"/>
        <end position="234"/>
    </location>
</feature>
<name>A0AAI8YH03_9PEZI</name>
<evidence type="ECO:0000256" key="2">
    <source>
        <dbReference type="SAM" id="MobiDB-lite"/>
    </source>
</evidence>
<feature type="region of interest" description="Disordered" evidence="2">
    <location>
        <begin position="251"/>
        <end position="284"/>
    </location>
</feature>
<dbReference type="PANTHER" id="PTHR47336">
    <property type="entry name" value="TRANSCRIPTION FACTOR HMS1-RELATED"/>
    <property type="match status" value="1"/>
</dbReference>
<feature type="compositionally biased region" description="Low complexity" evidence="2">
    <location>
        <begin position="130"/>
        <end position="166"/>
    </location>
</feature>
<protein>
    <submittedName>
        <fullName evidence="4">Uu.00g081300.m01.CDS01</fullName>
    </submittedName>
</protein>
<keyword evidence="5" id="KW-1185">Reference proteome</keyword>
<keyword evidence="1" id="KW-0175">Coiled coil</keyword>
<reference evidence="4" key="1">
    <citation type="submission" date="2023-10" db="EMBL/GenBank/DDBJ databases">
        <authorList>
            <person name="Hackl T."/>
        </authorList>
    </citation>
    <scope>NUCLEOTIDE SEQUENCE</scope>
</reference>
<feature type="compositionally biased region" description="Polar residues" evidence="2">
    <location>
        <begin position="191"/>
        <end position="205"/>
    </location>
</feature>
<dbReference type="GO" id="GO:0046983">
    <property type="term" value="F:protein dimerization activity"/>
    <property type="evidence" value="ECO:0007669"/>
    <property type="project" value="InterPro"/>
</dbReference>
<feature type="coiled-coil region" evidence="1">
    <location>
        <begin position="292"/>
        <end position="326"/>
    </location>
</feature>
<accession>A0AAI8YH03</accession>
<dbReference type="Proteomes" id="UP001295740">
    <property type="component" value="Unassembled WGS sequence"/>
</dbReference>
<dbReference type="InterPro" id="IPR011598">
    <property type="entry name" value="bHLH_dom"/>
</dbReference>
<gene>
    <name evidence="4" type="ORF">KHLLAP_LOCUS7412</name>
</gene>
<dbReference type="PROSITE" id="PS50888">
    <property type="entry name" value="BHLH"/>
    <property type="match status" value="1"/>
</dbReference>
<dbReference type="InterPro" id="IPR052099">
    <property type="entry name" value="Regulatory_TF_Diverse"/>
</dbReference>
<dbReference type="SUPFAM" id="SSF47459">
    <property type="entry name" value="HLH, helix-loop-helix DNA-binding domain"/>
    <property type="match status" value="1"/>
</dbReference>
<evidence type="ECO:0000256" key="1">
    <source>
        <dbReference type="SAM" id="Coils"/>
    </source>
</evidence>
<evidence type="ECO:0000313" key="4">
    <source>
        <dbReference type="EMBL" id="CAJ2506944.1"/>
    </source>
</evidence>
<dbReference type="SMART" id="SM00353">
    <property type="entry name" value="HLH"/>
    <property type="match status" value="1"/>
</dbReference>
<feature type="region of interest" description="Disordered" evidence="2">
    <location>
        <begin position="327"/>
        <end position="350"/>
    </location>
</feature>
<dbReference type="Pfam" id="PF00010">
    <property type="entry name" value="HLH"/>
    <property type="match status" value="1"/>
</dbReference>
<organism evidence="4 5">
    <name type="scientific">Anthostomella pinea</name>
    <dbReference type="NCBI Taxonomy" id="933095"/>
    <lineage>
        <taxon>Eukaryota</taxon>
        <taxon>Fungi</taxon>
        <taxon>Dikarya</taxon>
        <taxon>Ascomycota</taxon>
        <taxon>Pezizomycotina</taxon>
        <taxon>Sordariomycetes</taxon>
        <taxon>Xylariomycetidae</taxon>
        <taxon>Xylariales</taxon>
        <taxon>Xylariaceae</taxon>
        <taxon>Anthostomella</taxon>
    </lineage>
</organism>
<proteinExistence type="predicted"/>
<comment type="caution">
    <text evidence="4">The sequence shown here is derived from an EMBL/GenBank/DDBJ whole genome shotgun (WGS) entry which is preliminary data.</text>
</comment>
<sequence>MTTSEGLPSLIAPDNNYHMSRHLSTGGHDAAYTTAPLVAGTTPGGMSGYQSQPRSFYRVQGHNPLYHLQPTNEYPEAARAGAFDSAFHQQQQQPVPSPESSGFAAAHQHPAADAYGYVYSQNQGATGLVASPPTTTSSSLGGGRRPSSSSNSSKSKQKQAASSSSRSSRKPRAQTAGSSPEGSSSPVPLSTGSNKSKLRSASRTSKNTHHNPPATAEERRSRETHNNVEKQYRNRLNMHFESLLSALPESMQCGEEGGGVGGELGGGGGGGGGSVAGGGEGADRRVSKAEVLDMARRHIKALERECALLEGERDELRDNNEKLRWMFSRREGGSGGSAEGSGYLDSGYVP</sequence>
<evidence type="ECO:0000313" key="5">
    <source>
        <dbReference type="Proteomes" id="UP001295740"/>
    </source>
</evidence>
<dbReference type="Gene3D" id="4.10.280.10">
    <property type="entry name" value="Helix-loop-helix DNA-binding domain"/>
    <property type="match status" value="1"/>
</dbReference>